<protein>
    <submittedName>
        <fullName evidence="1">Uncharacterized protein</fullName>
    </submittedName>
</protein>
<proteinExistence type="predicted"/>
<dbReference type="Proteomes" id="UP000265520">
    <property type="component" value="Unassembled WGS sequence"/>
</dbReference>
<organism evidence="1 2">
    <name type="scientific">Trifolium medium</name>
    <dbReference type="NCBI Taxonomy" id="97028"/>
    <lineage>
        <taxon>Eukaryota</taxon>
        <taxon>Viridiplantae</taxon>
        <taxon>Streptophyta</taxon>
        <taxon>Embryophyta</taxon>
        <taxon>Tracheophyta</taxon>
        <taxon>Spermatophyta</taxon>
        <taxon>Magnoliopsida</taxon>
        <taxon>eudicotyledons</taxon>
        <taxon>Gunneridae</taxon>
        <taxon>Pentapetalae</taxon>
        <taxon>rosids</taxon>
        <taxon>fabids</taxon>
        <taxon>Fabales</taxon>
        <taxon>Fabaceae</taxon>
        <taxon>Papilionoideae</taxon>
        <taxon>50 kb inversion clade</taxon>
        <taxon>NPAAA clade</taxon>
        <taxon>Hologalegina</taxon>
        <taxon>IRL clade</taxon>
        <taxon>Trifolieae</taxon>
        <taxon>Trifolium</taxon>
    </lineage>
</organism>
<comment type="caution">
    <text evidence="1">The sequence shown here is derived from an EMBL/GenBank/DDBJ whole genome shotgun (WGS) entry which is preliminary data.</text>
</comment>
<accession>A0A392TDK2</accession>
<reference evidence="1 2" key="1">
    <citation type="journal article" date="2018" name="Front. Plant Sci.">
        <title>Red Clover (Trifolium pratense) and Zigzag Clover (T. medium) - A Picture of Genomic Similarities and Differences.</title>
        <authorList>
            <person name="Dluhosova J."/>
            <person name="Istvanek J."/>
            <person name="Nedelnik J."/>
            <person name="Repkova J."/>
        </authorList>
    </citation>
    <scope>NUCLEOTIDE SEQUENCE [LARGE SCALE GENOMIC DNA]</scope>
    <source>
        <strain evidence="2">cv. 10/8</strain>
        <tissue evidence="1">Leaf</tissue>
    </source>
</reference>
<keyword evidence="2" id="KW-1185">Reference proteome</keyword>
<dbReference type="AlphaFoldDB" id="A0A392TDK2"/>
<evidence type="ECO:0000313" key="2">
    <source>
        <dbReference type="Proteomes" id="UP000265520"/>
    </source>
</evidence>
<dbReference type="EMBL" id="LXQA010547292">
    <property type="protein sequence ID" value="MCI58507.1"/>
    <property type="molecule type" value="Genomic_DNA"/>
</dbReference>
<evidence type="ECO:0000313" key="1">
    <source>
        <dbReference type="EMBL" id="MCI58507.1"/>
    </source>
</evidence>
<name>A0A392TDK2_9FABA</name>
<feature type="non-terminal residue" evidence="1">
    <location>
        <position position="1"/>
    </location>
</feature>
<sequence length="72" mass="8446">AAPLLKSKQPFFSPCNLQQRWCEEWLPPSAPPLSRSGTVQFVFCSPGFRSLRLQFWFNRHHHRRSGGFRFAL</sequence>